<reference evidence="1 2" key="1">
    <citation type="journal article" date="2015" name="Microbiome">
        <title>Genomic resolution of linkages in carbon, nitrogen, and sulfur cycling among widespread estuary sediment bacteria.</title>
        <authorList>
            <person name="Baker B.J."/>
            <person name="Lazar C.S."/>
            <person name="Teske A.P."/>
            <person name="Dick G.J."/>
        </authorList>
    </citation>
    <scope>NUCLEOTIDE SEQUENCE [LARGE SCALE GENOMIC DNA]</scope>
    <source>
        <strain evidence="1">DG_56</strain>
    </source>
</reference>
<sequence length="106" mass="11143">MGWVTSLSACSRVTPLRLRVICFPETLPATTTLAPLCVARALTTSTMSASTKLSVSNFSCGVVDAGDIAGTALAGSATMRTRASSPPVQMELTLHVLRRMVLEFPS</sequence>
<dbReference type="EMBL" id="LIZY01000006">
    <property type="protein sequence ID" value="KPJ64803.1"/>
    <property type="molecule type" value="Genomic_DNA"/>
</dbReference>
<protein>
    <submittedName>
        <fullName evidence="1">Uncharacterized protein</fullName>
    </submittedName>
</protein>
<dbReference type="AlphaFoldDB" id="A0A0S7XRE4"/>
<evidence type="ECO:0000313" key="1">
    <source>
        <dbReference type="EMBL" id="KPJ64803.1"/>
    </source>
</evidence>
<accession>A0A0S7XRE4</accession>
<name>A0A0S7XRE4_9BACT</name>
<gene>
    <name evidence="1" type="ORF">AMK68_00510</name>
</gene>
<proteinExistence type="predicted"/>
<organism evidence="1 2">
    <name type="scientific">candidate division KD3-62 bacterium DG_56</name>
    <dbReference type="NCBI Taxonomy" id="1704032"/>
    <lineage>
        <taxon>Bacteria</taxon>
        <taxon>candidate division KD3-62</taxon>
    </lineage>
</organism>
<comment type="caution">
    <text evidence="1">The sequence shown here is derived from an EMBL/GenBank/DDBJ whole genome shotgun (WGS) entry which is preliminary data.</text>
</comment>
<evidence type="ECO:0000313" key="2">
    <source>
        <dbReference type="Proteomes" id="UP000052020"/>
    </source>
</evidence>
<dbReference type="Proteomes" id="UP000052020">
    <property type="component" value="Unassembled WGS sequence"/>
</dbReference>